<feature type="compositionally biased region" description="Polar residues" evidence="4">
    <location>
        <begin position="86"/>
        <end position="117"/>
    </location>
</feature>
<reference evidence="7" key="1">
    <citation type="journal article" date="2016" name="Genome Announc.">
        <title>Draft genome sequences of fungus Aspergillus calidoustus.</title>
        <authorList>
            <person name="Horn F."/>
            <person name="Linde J."/>
            <person name="Mattern D.J."/>
            <person name="Walther G."/>
            <person name="Guthke R."/>
            <person name="Scherlach K."/>
            <person name="Martin K."/>
            <person name="Brakhage A.A."/>
            <person name="Petzke L."/>
            <person name="Valiante V."/>
        </authorList>
    </citation>
    <scope>NUCLEOTIDE SEQUENCE [LARGE SCALE GENOMIC DNA]</scope>
    <source>
        <strain evidence="7">SF006504</strain>
    </source>
</reference>
<accession>A0A0U5GNV5</accession>
<feature type="domain" description="Centrosomin N-terminal motif 1" evidence="5">
    <location>
        <begin position="186"/>
        <end position="275"/>
    </location>
</feature>
<protein>
    <recommendedName>
        <fullName evidence="5">Centrosomin N-terminal motif 1 domain-containing protein</fullName>
    </recommendedName>
</protein>
<feature type="compositionally biased region" description="Basic and acidic residues" evidence="4">
    <location>
        <begin position="704"/>
        <end position="714"/>
    </location>
</feature>
<dbReference type="AlphaFoldDB" id="A0A0U5GNV5"/>
<feature type="compositionally biased region" description="Basic and acidic residues" evidence="4">
    <location>
        <begin position="322"/>
        <end position="339"/>
    </location>
</feature>
<keyword evidence="7" id="KW-1185">Reference proteome</keyword>
<feature type="compositionally biased region" description="Basic residues" evidence="4">
    <location>
        <begin position="41"/>
        <end position="50"/>
    </location>
</feature>
<evidence type="ECO:0000256" key="2">
    <source>
        <dbReference type="ARBA" id="ARBA00022490"/>
    </source>
</evidence>
<evidence type="ECO:0000256" key="1">
    <source>
        <dbReference type="ARBA" id="ARBA00004496"/>
    </source>
</evidence>
<proteinExistence type="predicted"/>
<evidence type="ECO:0000256" key="4">
    <source>
        <dbReference type="SAM" id="MobiDB-lite"/>
    </source>
</evidence>
<evidence type="ECO:0000313" key="6">
    <source>
        <dbReference type="EMBL" id="CEN59462.1"/>
    </source>
</evidence>
<feature type="compositionally biased region" description="Polar residues" evidence="4">
    <location>
        <begin position="11"/>
        <end position="22"/>
    </location>
</feature>
<feature type="compositionally biased region" description="Polar residues" evidence="4">
    <location>
        <begin position="830"/>
        <end position="845"/>
    </location>
</feature>
<dbReference type="STRING" id="454130.A0A0U5GNV5"/>
<evidence type="ECO:0000313" key="7">
    <source>
        <dbReference type="Proteomes" id="UP000054771"/>
    </source>
</evidence>
<feature type="compositionally biased region" description="Polar residues" evidence="4">
    <location>
        <begin position="650"/>
        <end position="661"/>
    </location>
</feature>
<evidence type="ECO:0000256" key="3">
    <source>
        <dbReference type="SAM" id="Coils"/>
    </source>
</evidence>
<comment type="subcellular location">
    <subcellularLocation>
        <location evidence="1">Cytoplasm</location>
    </subcellularLocation>
</comment>
<feature type="region of interest" description="Disordered" evidence="4">
    <location>
        <begin position="492"/>
        <end position="531"/>
    </location>
</feature>
<feature type="region of interest" description="Disordered" evidence="4">
    <location>
        <begin position="830"/>
        <end position="855"/>
    </location>
</feature>
<organism evidence="6 7">
    <name type="scientific">Aspergillus calidoustus</name>
    <dbReference type="NCBI Taxonomy" id="454130"/>
    <lineage>
        <taxon>Eukaryota</taxon>
        <taxon>Fungi</taxon>
        <taxon>Dikarya</taxon>
        <taxon>Ascomycota</taxon>
        <taxon>Pezizomycotina</taxon>
        <taxon>Eurotiomycetes</taxon>
        <taxon>Eurotiomycetidae</taxon>
        <taxon>Eurotiales</taxon>
        <taxon>Aspergillaceae</taxon>
        <taxon>Aspergillus</taxon>
        <taxon>Aspergillus subgen. Nidulantes</taxon>
    </lineage>
</organism>
<feature type="region of interest" description="Disordered" evidence="4">
    <location>
        <begin position="290"/>
        <end position="352"/>
    </location>
</feature>
<dbReference type="Pfam" id="PF07989">
    <property type="entry name" value="Cnn_1N"/>
    <property type="match status" value="1"/>
</dbReference>
<dbReference type="EMBL" id="CDMC01000002">
    <property type="protein sequence ID" value="CEN59462.1"/>
    <property type="molecule type" value="Genomic_DNA"/>
</dbReference>
<feature type="region of interest" description="Disordered" evidence="4">
    <location>
        <begin position="390"/>
        <end position="411"/>
    </location>
</feature>
<feature type="compositionally biased region" description="Low complexity" evidence="4">
    <location>
        <begin position="28"/>
        <end position="40"/>
    </location>
</feature>
<feature type="compositionally biased region" description="Low complexity" evidence="4">
    <location>
        <begin position="882"/>
        <end position="909"/>
    </location>
</feature>
<feature type="compositionally biased region" description="Basic and acidic residues" evidence="4">
    <location>
        <begin position="940"/>
        <end position="963"/>
    </location>
</feature>
<feature type="region of interest" description="Disordered" evidence="4">
    <location>
        <begin position="1"/>
        <end position="187"/>
    </location>
</feature>
<sequence>MEENPRRRSSVAGQATTPSSLRHCSYPSSATTAQSQSGSKSLRHSSKSKKRSEPLRPPALARVKGRIDMETPTRMGSDMSWLQDASPITRNPRTPQRSRSQTPEPNTSSLVNPSSALLQDLLKEQRATRGARPGGLEELEDSPQRTPEWCHSQSRSHSQEEPGSEKQPNTKMSSSGSVRQPREMGVRETDQYISKLSKQNFDLKLEIFHRVQQVSTLEKKVERMQELEDELERMRGLEEEVQELRAAEEDNQRLRESNEQLRQEIDKRDQAVTEAVELICQLEARVDELETGTGSTRPSTARPYIDDGSDVATPRNLSTLDIPERTSSRRSARFAERRRVSSGSRHLQRAPSFLLEESKSTAALRSLYIEADIEEDEKPVLEPTKITKSESMNSMAETETTETIEPESPRLSALSECSELNIDDTPITEDGFDTIDIPVRQKETGGLTLGLSSTTLGSSDRDLVRIDQWYTAEADDAGKPDNSSRKARRLSDIFKEPETSSPSSSFNSSSHKSRMESIFGGSRMPPTPDTMTTAYAGLANRSSNSTIADKSQSDLRRCLTRARSADELTARRSSINSEPRQSMDTNMSEVTFPRVSLDERDEDPAIFPLNSIQSRFGYSANQGLFHGDFERVLARMDKDYYSPSKRTTRNRSASRGSSPPSMTAEDWIEAARPGTRNRTGPLPENSGLVGARAPSQSSFLGRRHSIDSAVREPDLPIIQTLNPRSLENDAPTPPTTDPDPERRRRISLLPPFFSRSGTARRLQPPVMSDPVDSDGGAPSPVIRKTRNQTPSSKVPRPLSGHGLDFSTSMGPTYAEDSISRSFTEANLFSSSMNSSATARPSTSNGKDQHKRRGSLGIFGWMKGASVGLGSLKRSETTNFTNTPTSRPESPGTPTTTSASAVTTVRASSRLATHDNVTLAPDTKSAEPVADEFATRTRHPTRTEEPADEQGRRPRYMERRSRRP</sequence>
<keyword evidence="2" id="KW-0963">Cytoplasm</keyword>
<dbReference type="OrthoDB" id="10251744at2759"/>
<feature type="compositionally biased region" description="Low complexity" evidence="4">
    <location>
        <begin position="500"/>
        <end position="510"/>
    </location>
</feature>
<keyword evidence="3" id="KW-0175">Coiled coil</keyword>
<dbReference type="OMA" id="TPQDWVE"/>
<feature type="region of interest" description="Disordered" evidence="4">
    <location>
        <begin position="869"/>
        <end position="963"/>
    </location>
</feature>
<evidence type="ECO:0000259" key="5">
    <source>
        <dbReference type="Pfam" id="PF07989"/>
    </source>
</evidence>
<feature type="compositionally biased region" description="Polar residues" evidence="4">
    <location>
        <begin position="166"/>
        <end position="178"/>
    </location>
</feature>
<feature type="coiled-coil region" evidence="3">
    <location>
        <begin position="210"/>
        <end position="274"/>
    </location>
</feature>
<name>A0A0U5GNV5_ASPCI</name>
<dbReference type="Proteomes" id="UP000054771">
    <property type="component" value="Unassembled WGS sequence"/>
</dbReference>
<feature type="region of interest" description="Disordered" evidence="4">
    <location>
        <begin position="642"/>
        <end position="807"/>
    </location>
</feature>
<dbReference type="InterPro" id="IPR012943">
    <property type="entry name" value="Cnn_1N"/>
</dbReference>
<gene>
    <name evidence="6" type="ORF">ASPCAL01912</name>
</gene>